<evidence type="ECO:0000259" key="7">
    <source>
        <dbReference type="PROSITE" id="PS50103"/>
    </source>
</evidence>
<dbReference type="InterPro" id="IPR036855">
    <property type="entry name" value="Znf_CCCH_sf"/>
</dbReference>
<sequence length="455" mass="53045">MSSDIPDSDELKLKYQEIAALKKSIAEKQALKNRQNQNIARIKKQQHNHHYTHNNNMNPNKFQNMKLIVNQVPNTNNNNQYISAMSKGGNSLYNSSIYQQEAEKLQEKIALKKKQIDQEKYLNKLKLRISKYRTLTDNCDRIKINGDKYAITKNGKSLVPVRMFQLNNPNECIWNGSKYIRGKNGGFKKVGGRKKKKLIIGMCQKGSNCKYIHDKSKIKICSYYLQGNCSNRNCLLSHFSNDNNTPLCRYYLENKCSNQQCRFSHYKPKHYDDSNYEIWTCRPFVIGGFCLRGKKCPFLHVLNCPEFEEDNYCNKGRECKLNHQYTLRTQDLISSRTNKYIREETETLVEGEEEQNNKPEKVIISSYTVDPSTLFVTDEMGNYQYYVDMNGKNNEEISNDTNRTPSSEFLIEISDSSEGEEEEDEDDDEEEEDDEDDDEEEEENGLQGNQDFVDI</sequence>
<feature type="zinc finger region" description="C3H1-type" evidence="4">
    <location>
        <begin position="215"/>
        <end position="241"/>
    </location>
</feature>
<gene>
    <name evidence="8" type="ORF">CANVERA_P0552</name>
</gene>
<feature type="zinc finger region" description="C3H1-type" evidence="4">
    <location>
        <begin position="242"/>
        <end position="268"/>
    </location>
</feature>
<feature type="compositionally biased region" description="Polar residues" evidence="6">
    <location>
        <begin position="446"/>
        <end position="455"/>
    </location>
</feature>
<evidence type="ECO:0000256" key="5">
    <source>
        <dbReference type="SAM" id="Coils"/>
    </source>
</evidence>
<feature type="zinc finger region" description="C3H1-type" evidence="4">
    <location>
        <begin position="275"/>
        <end position="303"/>
    </location>
</feature>
<evidence type="ECO:0000313" key="8">
    <source>
        <dbReference type="EMBL" id="CAI5756034.1"/>
    </source>
</evidence>
<keyword evidence="2 4" id="KW-0863">Zinc-finger</keyword>
<dbReference type="PANTHER" id="PTHR46156">
    <property type="entry name" value="CCCH ZINGC FINGER"/>
    <property type="match status" value="1"/>
</dbReference>
<keyword evidence="9" id="KW-1185">Reference proteome</keyword>
<evidence type="ECO:0000256" key="2">
    <source>
        <dbReference type="ARBA" id="ARBA00022771"/>
    </source>
</evidence>
<comment type="caution">
    <text evidence="8">The sequence shown here is derived from an EMBL/GenBank/DDBJ whole genome shotgun (WGS) entry which is preliminary data.</text>
</comment>
<feature type="domain" description="C3H1-type" evidence="7">
    <location>
        <begin position="275"/>
        <end position="303"/>
    </location>
</feature>
<dbReference type="Proteomes" id="UP001152885">
    <property type="component" value="Unassembled WGS sequence"/>
</dbReference>
<reference evidence="8" key="1">
    <citation type="submission" date="2022-12" db="EMBL/GenBank/DDBJ databases">
        <authorList>
            <person name="Brejova B."/>
        </authorList>
    </citation>
    <scope>NUCLEOTIDE SEQUENCE</scope>
</reference>
<dbReference type="EMBL" id="CANTUO010000001">
    <property type="protein sequence ID" value="CAI5756034.1"/>
    <property type="molecule type" value="Genomic_DNA"/>
</dbReference>
<feature type="domain" description="C3H1-type" evidence="7">
    <location>
        <begin position="242"/>
        <end position="268"/>
    </location>
</feature>
<accession>A0A9W4TPX4</accession>
<name>A0A9W4TPX4_9ASCO</name>
<organism evidence="8 9">
    <name type="scientific">Candida verbasci</name>
    <dbReference type="NCBI Taxonomy" id="1227364"/>
    <lineage>
        <taxon>Eukaryota</taxon>
        <taxon>Fungi</taxon>
        <taxon>Dikarya</taxon>
        <taxon>Ascomycota</taxon>
        <taxon>Saccharomycotina</taxon>
        <taxon>Pichiomycetes</taxon>
        <taxon>Debaryomycetaceae</taxon>
        <taxon>Candida/Lodderomyces clade</taxon>
        <taxon>Candida</taxon>
    </lineage>
</organism>
<evidence type="ECO:0000256" key="4">
    <source>
        <dbReference type="PROSITE-ProRule" id="PRU00723"/>
    </source>
</evidence>
<evidence type="ECO:0000256" key="1">
    <source>
        <dbReference type="ARBA" id="ARBA00022723"/>
    </source>
</evidence>
<keyword evidence="5" id="KW-0175">Coiled coil</keyword>
<keyword evidence="3 4" id="KW-0862">Zinc</keyword>
<dbReference type="PROSITE" id="PS50103">
    <property type="entry name" value="ZF_C3H1"/>
    <property type="match status" value="3"/>
</dbReference>
<feature type="region of interest" description="Disordered" evidence="6">
    <location>
        <begin position="396"/>
        <end position="455"/>
    </location>
</feature>
<feature type="domain" description="C3H1-type" evidence="7">
    <location>
        <begin position="215"/>
        <end position="241"/>
    </location>
</feature>
<dbReference type="AlphaFoldDB" id="A0A9W4TPX4"/>
<dbReference type="Pfam" id="PF14608">
    <property type="entry name" value="zf-CCCH_2"/>
    <property type="match status" value="4"/>
</dbReference>
<dbReference type="SMART" id="SM00356">
    <property type="entry name" value="ZnF_C3H1"/>
    <property type="match status" value="5"/>
</dbReference>
<dbReference type="SUPFAM" id="SSF90229">
    <property type="entry name" value="CCCH zinc finger"/>
    <property type="match status" value="1"/>
</dbReference>
<evidence type="ECO:0000256" key="6">
    <source>
        <dbReference type="SAM" id="MobiDB-lite"/>
    </source>
</evidence>
<feature type="compositionally biased region" description="Acidic residues" evidence="6">
    <location>
        <begin position="415"/>
        <end position="444"/>
    </location>
</feature>
<feature type="coiled-coil region" evidence="5">
    <location>
        <begin position="18"/>
        <end position="45"/>
    </location>
</feature>
<evidence type="ECO:0000256" key="3">
    <source>
        <dbReference type="ARBA" id="ARBA00022833"/>
    </source>
</evidence>
<feature type="coiled-coil region" evidence="5">
    <location>
        <begin position="95"/>
        <end position="122"/>
    </location>
</feature>
<keyword evidence="1 4" id="KW-0479">Metal-binding</keyword>
<evidence type="ECO:0000313" key="9">
    <source>
        <dbReference type="Proteomes" id="UP001152885"/>
    </source>
</evidence>
<dbReference type="GO" id="GO:0008270">
    <property type="term" value="F:zinc ion binding"/>
    <property type="evidence" value="ECO:0007669"/>
    <property type="project" value="UniProtKB-KW"/>
</dbReference>
<dbReference type="PANTHER" id="PTHR46156:SF1">
    <property type="entry name" value="ZINC FINGER CCCH DOMAIN-CONTAINING PROTEIN 3"/>
    <property type="match status" value="1"/>
</dbReference>
<proteinExistence type="predicted"/>
<dbReference type="OrthoDB" id="410307at2759"/>
<protein>
    <recommendedName>
        <fullName evidence="7">C3H1-type domain-containing protein</fullName>
    </recommendedName>
</protein>
<dbReference type="InterPro" id="IPR000571">
    <property type="entry name" value="Znf_CCCH"/>
</dbReference>
<dbReference type="Gene3D" id="4.10.1000.10">
    <property type="entry name" value="Zinc finger, CCCH-type"/>
    <property type="match status" value="2"/>
</dbReference>